<evidence type="ECO:0000313" key="6">
    <source>
        <dbReference type="EMBL" id="AFG37148.1"/>
    </source>
</evidence>
<organism evidence="6 7">
    <name type="scientific">Spirochaeta africana (strain ATCC 700263 / DSM 8902 / Z-7692)</name>
    <dbReference type="NCBI Taxonomy" id="889378"/>
    <lineage>
        <taxon>Bacteria</taxon>
        <taxon>Pseudomonadati</taxon>
        <taxon>Spirochaetota</taxon>
        <taxon>Spirochaetia</taxon>
        <taxon>Spirochaetales</taxon>
        <taxon>Spirochaetaceae</taxon>
        <taxon>Spirochaeta</taxon>
    </lineage>
</organism>
<dbReference type="GO" id="GO:0005524">
    <property type="term" value="F:ATP binding"/>
    <property type="evidence" value="ECO:0007669"/>
    <property type="project" value="UniProtKB-KW"/>
</dbReference>
<dbReference type="eggNOG" id="COG1136">
    <property type="taxonomic scope" value="Bacteria"/>
</dbReference>
<gene>
    <name evidence="6" type="ordered locus">Spiaf_1061</name>
</gene>
<dbReference type="STRING" id="889378.Spiaf_1061"/>
<dbReference type="EMBL" id="CP003282">
    <property type="protein sequence ID" value="AFG37148.1"/>
    <property type="molecule type" value="Genomic_DNA"/>
</dbReference>
<dbReference type="HOGENOM" id="CLU_000604_1_22_12"/>
<dbReference type="AlphaFoldDB" id="H9UI05"/>
<keyword evidence="3" id="KW-0067">ATP-binding</keyword>
<protein>
    <submittedName>
        <fullName evidence="6">ABC-type antimicrobial peptide transport system, ATPase component</fullName>
    </submittedName>
</protein>
<dbReference type="GO" id="GO:0098796">
    <property type="term" value="C:membrane protein complex"/>
    <property type="evidence" value="ECO:0007669"/>
    <property type="project" value="UniProtKB-ARBA"/>
</dbReference>
<evidence type="ECO:0000256" key="1">
    <source>
        <dbReference type="ARBA" id="ARBA00022448"/>
    </source>
</evidence>
<dbReference type="GO" id="GO:0016887">
    <property type="term" value="F:ATP hydrolysis activity"/>
    <property type="evidence" value="ECO:0007669"/>
    <property type="project" value="InterPro"/>
</dbReference>
<dbReference type="PROSITE" id="PS50893">
    <property type="entry name" value="ABC_TRANSPORTER_2"/>
    <property type="match status" value="1"/>
</dbReference>
<dbReference type="SMART" id="SM00382">
    <property type="entry name" value="AAA"/>
    <property type="match status" value="1"/>
</dbReference>
<dbReference type="Proteomes" id="UP000007383">
    <property type="component" value="Chromosome"/>
</dbReference>
<comment type="similarity">
    <text evidence="4">Belongs to the ABC transporter superfamily. Macrolide exporter (TC 3.A.1.122) family.</text>
</comment>
<dbReference type="GO" id="GO:0005886">
    <property type="term" value="C:plasma membrane"/>
    <property type="evidence" value="ECO:0007669"/>
    <property type="project" value="TreeGrafter"/>
</dbReference>
<dbReference type="InterPro" id="IPR017871">
    <property type="entry name" value="ABC_transporter-like_CS"/>
</dbReference>
<dbReference type="SUPFAM" id="SSF52540">
    <property type="entry name" value="P-loop containing nucleoside triphosphate hydrolases"/>
    <property type="match status" value="1"/>
</dbReference>
<dbReference type="RefSeq" id="WP_014455140.1">
    <property type="nucleotide sequence ID" value="NC_017098.1"/>
</dbReference>
<keyword evidence="1" id="KW-0813">Transport</keyword>
<evidence type="ECO:0000256" key="2">
    <source>
        <dbReference type="ARBA" id="ARBA00022741"/>
    </source>
</evidence>
<keyword evidence="7" id="KW-1185">Reference proteome</keyword>
<reference evidence="7" key="1">
    <citation type="journal article" date="2013" name="Stand. Genomic Sci.">
        <title>Complete genome sequence of the halophilic bacterium Spirochaeta africana type strain (Z-7692(T)) from the alkaline Lake Magadi in the East African Rift.</title>
        <authorList>
            <person name="Liolos K."/>
            <person name="Abt B."/>
            <person name="Scheuner C."/>
            <person name="Teshima H."/>
            <person name="Held B."/>
            <person name="Lapidus A."/>
            <person name="Nolan M."/>
            <person name="Lucas S."/>
            <person name="Deshpande S."/>
            <person name="Cheng J.F."/>
            <person name="Tapia R."/>
            <person name="Goodwin L.A."/>
            <person name="Pitluck S."/>
            <person name="Pagani I."/>
            <person name="Ivanova N."/>
            <person name="Mavromatis K."/>
            <person name="Mikhailova N."/>
            <person name="Huntemann M."/>
            <person name="Pati A."/>
            <person name="Chen A."/>
            <person name="Palaniappan K."/>
            <person name="Land M."/>
            <person name="Rohde M."/>
            <person name="Tindall B.J."/>
            <person name="Detter J.C."/>
            <person name="Goker M."/>
            <person name="Bristow J."/>
            <person name="Eisen J.A."/>
            <person name="Markowitz V."/>
            <person name="Hugenholtz P."/>
            <person name="Woyke T."/>
            <person name="Klenk H.P."/>
            <person name="Kyrpides N.C."/>
        </authorList>
    </citation>
    <scope>NUCLEOTIDE SEQUENCE</scope>
    <source>
        <strain evidence="7">ATCC 700263 / DSM 8902 / Z-7692</strain>
    </source>
</reference>
<accession>H9UI05</accession>
<evidence type="ECO:0000256" key="3">
    <source>
        <dbReference type="ARBA" id="ARBA00022840"/>
    </source>
</evidence>
<dbReference type="PANTHER" id="PTHR24220:SF689">
    <property type="entry name" value="LIPOPROTEIN-RELEASING SYSTEM ATP-BINDING PROTEIN LOLD"/>
    <property type="match status" value="1"/>
</dbReference>
<dbReference type="PATRIC" id="fig|889378.3.peg.1062"/>
<dbReference type="KEGG" id="sfc:Spiaf_1061"/>
<evidence type="ECO:0000256" key="4">
    <source>
        <dbReference type="ARBA" id="ARBA00038388"/>
    </source>
</evidence>
<dbReference type="InterPro" id="IPR003593">
    <property type="entry name" value="AAA+_ATPase"/>
</dbReference>
<dbReference type="Gene3D" id="3.40.50.300">
    <property type="entry name" value="P-loop containing nucleotide triphosphate hydrolases"/>
    <property type="match status" value="1"/>
</dbReference>
<dbReference type="OrthoDB" id="9805538at2"/>
<dbReference type="PANTHER" id="PTHR24220">
    <property type="entry name" value="IMPORT ATP-BINDING PROTEIN"/>
    <property type="match status" value="1"/>
</dbReference>
<dbReference type="GO" id="GO:0022857">
    <property type="term" value="F:transmembrane transporter activity"/>
    <property type="evidence" value="ECO:0007669"/>
    <property type="project" value="TreeGrafter"/>
</dbReference>
<dbReference type="InterPro" id="IPR017911">
    <property type="entry name" value="MacB-like_ATP-bd"/>
</dbReference>
<evidence type="ECO:0000313" key="7">
    <source>
        <dbReference type="Proteomes" id="UP000007383"/>
    </source>
</evidence>
<proteinExistence type="inferred from homology"/>
<name>H9UI05_SPIAZ</name>
<feature type="domain" description="ABC transporter" evidence="5">
    <location>
        <begin position="7"/>
        <end position="227"/>
    </location>
</feature>
<dbReference type="CDD" id="cd03255">
    <property type="entry name" value="ABC_MJ0796_LolCDE_FtsE"/>
    <property type="match status" value="1"/>
</dbReference>
<dbReference type="InterPro" id="IPR015854">
    <property type="entry name" value="ABC_transpr_LolD-like"/>
</dbReference>
<dbReference type="InterPro" id="IPR027417">
    <property type="entry name" value="P-loop_NTPase"/>
</dbReference>
<dbReference type="Pfam" id="PF00005">
    <property type="entry name" value="ABC_tran"/>
    <property type="match status" value="1"/>
</dbReference>
<dbReference type="InterPro" id="IPR003439">
    <property type="entry name" value="ABC_transporter-like_ATP-bd"/>
</dbReference>
<evidence type="ECO:0000259" key="5">
    <source>
        <dbReference type="PROSITE" id="PS50893"/>
    </source>
</evidence>
<keyword evidence="2" id="KW-0547">Nucleotide-binding</keyword>
<dbReference type="FunFam" id="3.40.50.300:FF:000032">
    <property type="entry name" value="Export ABC transporter ATP-binding protein"/>
    <property type="match status" value="1"/>
</dbReference>
<sequence>MNNELLVQVQAVHKQYRTGDELLPILEDVHLQVASGETVAVTGESGCGKSTLLNMISGLDRPSSGQVLVERVNVSALRESAAGHFRNQVLGMVFQSHHLLRDFTLLENVAMPGLIAGMGFPQAQEKALELLDRVGIADRQGHFPNAVSGGERQRAAVARALINDPRLILADEPTGNLDERHSEGVQQLLFEIVRSSAAALVLVTHDRRFAANADRSFILHRGSLEEA</sequence>
<dbReference type="PROSITE" id="PS00211">
    <property type="entry name" value="ABC_TRANSPORTER_1"/>
    <property type="match status" value="1"/>
</dbReference>